<gene>
    <name evidence="3" type="ORF">IAD26_09310</name>
</gene>
<evidence type="ECO:0000313" key="4">
    <source>
        <dbReference type="Proteomes" id="UP000886748"/>
    </source>
</evidence>
<proteinExistence type="predicted"/>
<feature type="transmembrane region" description="Helical" evidence="1">
    <location>
        <begin position="35"/>
        <end position="61"/>
    </location>
</feature>
<comment type="caution">
    <text evidence="3">The sequence shown here is derived from an EMBL/GenBank/DDBJ whole genome shotgun (WGS) entry which is preliminary data.</text>
</comment>
<reference evidence="3" key="2">
    <citation type="journal article" date="2021" name="PeerJ">
        <title>Extensive microbial diversity within the chicken gut microbiome revealed by metagenomics and culture.</title>
        <authorList>
            <person name="Gilroy R."/>
            <person name="Ravi A."/>
            <person name="Getino M."/>
            <person name="Pursley I."/>
            <person name="Horton D.L."/>
            <person name="Alikhan N.F."/>
            <person name="Baker D."/>
            <person name="Gharbi K."/>
            <person name="Hall N."/>
            <person name="Watson M."/>
            <person name="Adriaenssens E.M."/>
            <person name="Foster-Nyarko E."/>
            <person name="Jarju S."/>
            <person name="Secka A."/>
            <person name="Antonio M."/>
            <person name="Oren A."/>
            <person name="Chaudhuri R.R."/>
            <person name="La Ragione R."/>
            <person name="Hildebrand F."/>
            <person name="Pallen M.J."/>
        </authorList>
    </citation>
    <scope>NUCLEOTIDE SEQUENCE</scope>
    <source>
        <strain evidence="3">CHK154-7741</strain>
    </source>
</reference>
<dbReference type="AlphaFoldDB" id="A0A9D1N167"/>
<feature type="signal peptide" evidence="2">
    <location>
        <begin position="1"/>
        <end position="25"/>
    </location>
</feature>
<keyword evidence="1" id="KW-0812">Transmembrane</keyword>
<sequence>MKKSLKLLILLVLCLAVINNQEAQAYINPGSGSYIFQTIIGGILGIFYLFKKMFLAVIGIFKPNKKHMRDDTQSDD</sequence>
<evidence type="ECO:0000313" key="3">
    <source>
        <dbReference type="EMBL" id="HIU93313.1"/>
    </source>
</evidence>
<organism evidence="3 4">
    <name type="scientific">Candidatus Limenecus avicola</name>
    <dbReference type="NCBI Taxonomy" id="2840847"/>
    <lineage>
        <taxon>Bacteria</taxon>
        <taxon>Bacillati</taxon>
        <taxon>Bacillota</taxon>
        <taxon>Clostridia</taxon>
        <taxon>Eubacteriales</taxon>
        <taxon>Clostridiaceae</taxon>
        <taxon>Clostridiaceae incertae sedis</taxon>
        <taxon>Candidatus Limenecus</taxon>
    </lineage>
</organism>
<protein>
    <submittedName>
        <fullName evidence="3">Uncharacterized protein</fullName>
    </submittedName>
</protein>
<dbReference type="Proteomes" id="UP000886748">
    <property type="component" value="Unassembled WGS sequence"/>
</dbReference>
<keyword evidence="2" id="KW-0732">Signal</keyword>
<accession>A0A9D1N167</accession>
<dbReference type="EMBL" id="DVOD01000068">
    <property type="protein sequence ID" value="HIU93313.1"/>
    <property type="molecule type" value="Genomic_DNA"/>
</dbReference>
<evidence type="ECO:0000256" key="1">
    <source>
        <dbReference type="SAM" id="Phobius"/>
    </source>
</evidence>
<feature type="chain" id="PRO_5039349181" evidence="2">
    <location>
        <begin position="26"/>
        <end position="76"/>
    </location>
</feature>
<name>A0A9D1N167_9CLOT</name>
<keyword evidence="1" id="KW-1133">Transmembrane helix</keyword>
<keyword evidence="1" id="KW-0472">Membrane</keyword>
<evidence type="ECO:0000256" key="2">
    <source>
        <dbReference type="SAM" id="SignalP"/>
    </source>
</evidence>
<reference evidence="3" key="1">
    <citation type="submission" date="2020-10" db="EMBL/GenBank/DDBJ databases">
        <authorList>
            <person name="Gilroy R."/>
        </authorList>
    </citation>
    <scope>NUCLEOTIDE SEQUENCE</scope>
    <source>
        <strain evidence="3">CHK154-7741</strain>
    </source>
</reference>